<dbReference type="GO" id="GO:0019875">
    <property type="term" value="F:6-aminohexanoate-dimer hydrolase activity"/>
    <property type="evidence" value="ECO:0007669"/>
    <property type="project" value="UniProtKB-EC"/>
</dbReference>
<keyword evidence="3" id="KW-0378">Hydrolase</keyword>
<evidence type="ECO:0000313" key="4">
    <source>
        <dbReference type="Proteomes" id="UP000035170"/>
    </source>
</evidence>
<proteinExistence type="predicted"/>
<dbReference type="Pfam" id="PF00144">
    <property type="entry name" value="Beta-lactamase"/>
    <property type="match status" value="1"/>
</dbReference>
<dbReference type="Gene3D" id="3.40.710.10">
    <property type="entry name" value="DD-peptidase/beta-lactamase superfamily"/>
    <property type="match status" value="1"/>
</dbReference>
<dbReference type="InterPro" id="IPR050789">
    <property type="entry name" value="Diverse_Enzym_Activities"/>
</dbReference>
<comment type="caution">
    <text evidence="3">The sequence shown here is derived from an EMBL/GenBank/DDBJ whole genome shotgun (WGS) entry which is preliminary data.</text>
</comment>
<dbReference type="InterPro" id="IPR012338">
    <property type="entry name" value="Beta-lactam/transpept-like"/>
</dbReference>
<feature type="region of interest" description="Disordered" evidence="1">
    <location>
        <begin position="1"/>
        <end position="26"/>
    </location>
</feature>
<reference evidence="3 4" key="1">
    <citation type="submission" date="2015-03" db="EMBL/GenBank/DDBJ databases">
        <title>Genome sequence of Variovorax paradoxus TBEA6.</title>
        <authorList>
            <person name="Poehlein A."/>
            <person name="Schuldes J."/>
            <person name="Wuebbeler J.H."/>
            <person name="Hiessl S."/>
            <person name="Steinbuechel A."/>
            <person name="Daniel R."/>
        </authorList>
    </citation>
    <scope>NUCLEOTIDE SEQUENCE [LARGE SCALE GENOMIC DNA]</scope>
    <source>
        <strain evidence="3 4">TBEA6</strain>
    </source>
</reference>
<dbReference type="PANTHER" id="PTHR43283:SF7">
    <property type="entry name" value="BETA-LACTAMASE-RELATED DOMAIN-CONTAINING PROTEIN"/>
    <property type="match status" value="1"/>
</dbReference>
<dbReference type="AlphaFoldDB" id="A0A0H2LUT4"/>
<dbReference type="EMBL" id="JZWI01000034">
    <property type="protein sequence ID" value="KLN53456.1"/>
    <property type="molecule type" value="Genomic_DNA"/>
</dbReference>
<dbReference type="SUPFAM" id="SSF56601">
    <property type="entry name" value="beta-lactamase/transpeptidase-like"/>
    <property type="match status" value="1"/>
</dbReference>
<organism evidence="3 4">
    <name type="scientific">Variovorax paradoxus</name>
    <dbReference type="NCBI Taxonomy" id="34073"/>
    <lineage>
        <taxon>Bacteria</taxon>
        <taxon>Pseudomonadati</taxon>
        <taxon>Pseudomonadota</taxon>
        <taxon>Betaproteobacteria</taxon>
        <taxon>Burkholderiales</taxon>
        <taxon>Comamonadaceae</taxon>
        <taxon>Variovorax</taxon>
    </lineage>
</organism>
<evidence type="ECO:0000259" key="2">
    <source>
        <dbReference type="Pfam" id="PF00144"/>
    </source>
</evidence>
<dbReference type="Proteomes" id="UP000035170">
    <property type="component" value="Unassembled WGS sequence"/>
</dbReference>
<dbReference type="PANTHER" id="PTHR43283">
    <property type="entry name" value="BETA-LACTAMASE-RELATED"/>
    <property type="match status" value="1"/>
</dbReference>
<sequence>MNTTTSCAQTPAPATPPDPTATSVGALGWMKGFPPPPDRLITFDDPAGGVFPRTRWSFSHVRETVPTANVWRGSSAASPLPAAPRSDIEAVTFKPLGGAETLTFAQMIPRTYTDGILVLHRGRVVYERYFGALTPERPHIAMSVTKSFVGTLAAILADEGRLDPSAPVTRYLPELKDTAYGDATVRQVMDMTIGVHYSENYADPKAEIWDYARAGGMLAQGPKYAGPKSFYEFLATLKKKEGAHDAAFAYKTVNAEVLAWILRRASNRSLADLLSEKIWRRIGAEQDAYFMVDRIGTESGGGGLNTVLRDLARFGETMRNGGRAPNGLQAIPKAVVEDIARGGDPARFAKAGYALLPGWSYRNMWWVTHNPHGAYMARGIHGQSIYVDPKAEMVIVRYAAHPVAANADNDPLTLPAFQAVAEALMRP</sequence>
<evidence type="ECO:0000313" key="3">
    <source>
        <dbReference type="EMBL" id="KLN53456.1"/>
    </source>
</evidence>
<name>A0A0H2LUT4_VARPD</name>
<dbReference type="EC" id="3.5.1.46" evidence="3"/>
<protein>
    <submittedName>
        <fullName evidence="3">6-aminohexanoate-dimer hydrolase</fullName>
        <ecNumber evidence="3">3.5.1.46</ecNumber>
    </submittedName>
</protein>
<evidence type="ECO:0000256" key="1">
    <source>
        <dbReference type="SAM" id="MobiDB-lite"/>
    </source>
</evidence>
<accession>A0A0H2LUT4</accession>
<keyword evidence="4" id="KW-1185">Reference proteome</keyword>
<dbReference type="InterPro" id="IPR001466">
    <property type="entry name" value="Beta-lactam-related"/>
</dbReference>
<feature type="domain" description="Beta-lactamase-related" evidence="2">
    <location>
        <begin position="116"/>
        <end position="403"/>
    </location>
</feature>
<gene>
    <name evidence="3" type="primary">nylB2</name>
    <name evidence="3" type="ORF">VPARA_54530</name>
</gene>
<dbReference type="PATRIC" id="fig|34073.19.peg.5575"/>
<feature type="compositionally biased region" description="Low complexity" evidence="1">
    <location>
        <begin position="1"/>
        <end position="12"/>
    </location>
</feature>